<reference evidence="8 9" key="1">
    <citation type="journal article" date="2024" name="Ann. Entomol. Soc. Am.">
        <title>Genomic analyses of the southern and eastern yellowjacket wasps (Hymenoptera: Vespidae) reveal evolutionary signatures of social life.</title>
        <authorList>
            <person name="Catto M.A."/>
            <person name="Caine P.B."/>
            <person name="Orr S.E."/>
            <person name="Hunt B.G."/>
            <person name="Goodisman M.A.D."/>
        </authorList>
    </citation>
    <scope>NUCLEOTIDE SEQUENCE [LARGE SCALE GENOMIC DNA]</scope>
    <source>
        <strain evidence="8">232</strain>
        <tissue evidence="8">Head and thorax</tissue>
    </source>
</reference>
<dbReference type="Proteomes" id="UP001607303">
    <property type="component" value="Unassembled WGS sequence"/>
</dbReference>
<dbReference type="SMART" id="SM00185">
    <property type="entry name" value="ARM"/>
    <property type="match status" value="2"/>
</dbReference>
<dbReference type="Gene3D" id="2.60.40.3120">
    <property type="match status" value="1"/>
</dbReference>
<evidence type="ECO:0000256" key="5">
    <source>
        <dbReference type="PROSITE-ProRule" id="PRU01379"/>
    </source>
</evidence>
<dbReference type="InterPro" id="IPR050821">
    <property type="entry name" value="Cytosolic_carboxypeptidase"/>
</dbReference>
<evidence type="ECO:0000256" key="3">
    <source>
        <dbReference type="ARBA" id="ARBA00024524"/>
    </source>
</evidence>
<feature type="domain" description="Peptidase M14" evidence="7">
    <location>
        <begin position="834"/>
        <end position="1055"/>
    </location>
</feature>
<dbReference type="AlphaFoldDB" id="A0ABD2BIH0"/>
<evidence type="ECO:0000256" key="1">
    <source>
        <dbReference type="ARBA" id="ARBA00001947"/>
    </source>
</evidence>
<gene>
    <name evidence="8" type="ORF">V1477_014686</name>
</gene>
<proteinExistence type="inferred from homology"/>
<organism evidence="8 9">
    <name type="scientific">Vespula maculifrons</name>
    <name type="common">Eastern yellow jacket</name>
    <name type="synonym">Wasp</name>
    <dbReference type="NCBI Taxonomy" id="7453"/>
    <lineage>
        <taxon>Eukaryota</taxon>
        <taxon>Metazoa</taxon>
        <taxon>Ecdysozoa</taxon>
        <taxon>Arthropoda</taxon>
        <taxon>Hexapoda</taxon>
        <taxon>Insecta</taxon>
        <taxon>Pterygota</taxon>
        <taxon>Neoptera</taxon>
        <taxon>Endopterygota</taxon>
        <taxon>Hymenoptera</taxon>
        <taxon>Apocrita</taxon>
        <taxon>Aculeata</taxon>
        <taxon>Vespoidea</taxon>
        <taxon>Vespidae</taxon>
        <taxon>Vespinae</taxon>
        <taxon>Vespula</taxon>
    </lineage>
</organism>
<dbReference type="Gene3D" id="1.25.10.10">
    <property type="entry name" value="Leucine-rich Repeat Variant"/>
    <property type="match status" value="1"/>
</dbReference>
<keyword evidence="9" id="KW-1185">Reference proteome</keyword>
<dbReference type="EC" id="3.4.17.24" evidence="4"/>
<accession>A0ABD2BIH0</accession>
<name>A0ABD2BIH0_VESMC</name>
<evidence type="ECO:0000256" key="2">
    <source>
        <dbReference type="ARBA" id="ARBA00005988"/>
    </source>
</evidence>
<comment type="caution">
    <text evidence="5">Lacks conserved residue(s) required for the propagation of feature annotation.</text>
</comment>
<dbReference type="Pfam" id="PF00246">
    <property type="entry name" value="Peptidase_M14"/>
    <property type="match status" value="1"/>
</dbReference>
<evidence type="ECO:0000313" key="8">
    <source>
        <dbReference type="EMBL" id="KAL2732445.1"/>
    </source>
</evidence>
<protein>
    <recommendedName>
        <fullName evidence="4">tubulin-glutamate carboxypeptidase</fullName>
        <ecNumber evidence="4">3.4.17.24</ecNumber>
    </recommendedName>
</protein>
<comment type="cofactor">
    <cofactor evidence="1">
        <name>Zn(2+)</name>
        <dbReference type="ChEBI" id="CHEBI:29105"/>
    </cofactor>
</comment>
<dbReference type="EMBL" id="JAYRBN010000075">
    <property type="protein sequence ID" value="KAL2732445.1"/>
    <property type="molecule type" value="Genomic_DNA"/>
</dbReference>
<dbReference type="PANTHER" id="PTHR12756">
    <property type="entry name" value="CYTOSOLIC CARBOXYPEPTIDASE"/>
    <property type="match status" value="1"/>
</dbReference>
<dbReference type="Pfam" id="PF18027">
    <property type="entry name" value="Pepdidase_M14_N"/>
    <property type="match status" value="1"/>
</dbReference>
<dbReference type="Gene3D" id="3.40.630.10">
    <property type="entry name" value="Zn peptidases"/>
    <property type="match status" value="1"/>
</dbReference>
<dbReference type="Pfam" id="PF25571">
    <property type="entry name" value="TPR_CCP1_N"/>
    <property type="match status" value="1"/>
</dbReference>
<dbReference type="InterPro" id="IPR011989">
    <property type="entry name" value="ARM-like"/>
</dbReference>
<sequence>MHASVRQQKPKLVLRVKRKNRRRGQALGLADIKFRLERRKKIYREDDSQTKGCCASAMSPSNRCVDDAINDVILEKLRSFAPKPQEGGETFRSIIAKIHARVTSSAVLMALIRIGLVSSLKVGLHHLNHEHVNNRRVRERTLEKLWCKNSGAMEIFITTLENSKDYMLNCSIAGILHECISPKITKGKSKGSKNKNATRNSNRMAVIQLINSGITQVLVKLLMNLQHMDSISSEVLVQEVLWILGQICQRDQKFVTKVKNSNYVKIFHTLLQQHYNNAFSQQILIKDGIANTLEKTFICIGHVPHIKLKALVECLKYFTMSKLCCTKFVKAGMVQQLMRTFERWERFDGQLRLKISNYVLNTLQHLCVIKSGRKAIKSNNGLQLLYRFCTNCPEEKAYDCLLSRICGIINQCLEKKELPVPEMSPARFVLPEANARANSIESGSDLDSQANSVASLGRLYSDFDSGDDEDSHSSRRTSDKNLYPSEEIDESKFFAGVFTSQRTEEDLIGYNVFFKELGNLQSQLSLIKSSSEKFIDSTNSTIDDDRTISRYSKISKSKSFPKETHTNGSLRSQIKSENTKSDLKTLKDISSTTTDRHAYCLIASKVKSVINFVKVAYPDLVGGDSLGKPEPLNNKDRKVCRAKLLTCVERGLHASTTTQEIVYDLDNVTTCLSANDKVTESKLLCNWDEKRTGKRNLETKQLQFESRFESGNLRKAIKIGLREYDLILTPDVNSASRHQWFYFEVSNMEANVSYTFNIVNCEKANSQFNFGMKPILFSVAEAQLGRPSWVRTGTDICYYRNCYQRPTKGKNYLTTSFTVIFPHAYDVCYLAYHFPYTYSQLMTNIWKWTKKLSPSNVYFRAESLCESLNNNENPLLTITSPDTKNNPIQNRKVIFLTSRVHPGESNASWVMHGTLESLLSNSTYATSLRDDYVFKIVPMLNLEGVKLRAFSRCCTVVFLDIGLDISRGIGENVIIERIPVFHLHIRGGWSRCCTKDFTSLETVEYTRRIVFSSLMTNNLTITVASCKETRDVRNIVGSCILKDKCIGLSTTFDVA</sequence>
<evidence type="ECO:0000259" key="7">
    <source>
        <dbReference type="PROSITE" id="PS52035"/>
    </source>
</evidence>
<dbReference type="InterPro" id="IPR040626">
    <property type="entry name" value="Pepdidase_M14_N"/>
</dbReference>
<comment type="caution">
    <text evidence="8">The sequence shown here is derived from an EMBL/GenBank/DDBJ whole genome shotgun (WGS) entry which is preliminary data.</text>
</comment>
<dbReference type="InterPro" id="IPR016024">
    <property type="entry name" value="ARM-type_fold"/>
</dbReference>
<feature type="region of interest" description="Disordered" evidence="6">
    <location>
        <begin position="463"/>
        <end position="482"/>
    </location>
</feature>
<evidence type="ECO:0000256" key="4">
    <source>
        <dbReference type="ARBA" id="ARBA00026108"/>
    </source>
</evidence>
<dbReference type="SUPFAM" id="SSF53187">
    <property type="entry name" value="Zn-dependent exopeptidases"/>
    <property type="match status" value="1"/>
</dbReference>
<evidence type="ECO:0000313" key="9">
    <source>
        <dbReference type="Proteomes" id="UP001607303"/>
    </source>
</evidence>
<comment type="similarity">
    <text evidence="2 5">Belongs to the peptidase M14 family.</text>
</comment>
<comment type="catalytic activity">
    <reaction evidence="3">
        <text>C-terminal L-alpha-aminoacyl-L-glutamyl-L-glutamyl-[tubulin] + H2O = C-terminal L-alpha-aminoacyl-L-glutamyl-[tubulin] + L-glutamate</text>
        <dbReference type="Rhea" id="RHEA:63792"/>
        <dbReference type="Rhea" id="RHEA-COMP:16435"/>
        <dbReference type="Rhea" id="RHEA-COMP:16436"/>
        <dbReference type="ChEBI" id="CHEBI:15377"/>
        <dbReference type="ChEBI" id="CHEBI:29985"/>
        <dbReference type="ChEBI" id="CHEBI:149555"/>
        <dbReference type="ChEBI" id="CHEBI:149556"/>
        <dbReference type="EC" id="3.4.17.24"/>
    </reaction>
    <physiologicalReaction direction="left-to-right" evidence="3">
        <dbReference type="Rhea" id="RHEA:63793"/>
    </physiologicalReaction>
</comment>
<dbReference type="InterPro" id="IPR000225">
    <property type="entry name" value="Armadillo"/>
</dbReference>
<evidence type="ECO:0000256" key="6">
    <source>
        <dbReference type="SAM" id="MobiDB-lite"/>
    </source>
</evidence>
<dbReference type="SUPFAM" id="SSF48371">
    <property type="entry name" value="ARM repeat"/>
    <property type="match status" value="1"/>
</dbReference>
<dbReference type="PANTHER" id="PTHR12756:SF11">
    <property type="entry name" value="CYTOSOLIC CARBOXYPEPTIDASE 1"/>
    <property type="match status" value="1"/>
</dbReference>
<dbReference type="InterPro" id="IPR000834">
    <property type="entry name" value="Peptidase_M14"/>
</dbReference>
<dbReference type="PROSITE" id="PS52035">
    <property type="entry name" value="PEPTIDASE_M14"/>
    <property type="match status" value="1"/>
</dbReference>